<name>A0ABQ3GTC1_9GAMM</name>
<evidence type="ECO:0000313" key="2">
    <source>
        <dbReference type="Proteomes" id="UP000610203"/>
    </source>
</evidence>
<dbReference type="Pfam" id="PF02423">
    <property type="entry name" value="OCD_Mu_crystall"/>
    <property type="match status" value="1"/>
</dbReference>
<protein>
    <submittedName>
        <fullName evidence="1">Ornithine cyclodeaminase</fullName>
    </submittedName>
</protein>
<dbReference type="PANTHER" id="PTHR13812">
    <property type="entry name" value="KETIMINE REDUCTASE MU-CRYSTALLIN"/>
    <property type="match status" value="1"/>
</dbReference>
<comment type="caution">
    <text evidence="1">The sequence shown here is derived from an EMBL/GenBank/DDBJ whole genome shotgun (WGS) entry which is preliminary data.</text>
</comment>
<reference evidence="2" key="1">
    <citation type="journal article" date="2019" name="Int. J. Syst. Evol. Microbiol.">
        <title>The Global Catalogue of Microorganisms (GCM) 10K type strain sequencing project: providing services to taxonomists for standard genome sequencing and annotation.</title>
        <authorList>
            <consortium name="The Broad Institute Genomics Platform"/>
            <consortium name="The Broad Institute Genome Sequencing Center for Infectious Disease"/>
            <person name="Wu L."/>
            <person name="Ma J."/>
        </authorList>
    </citation>
    <scope>NUCLEOTIDE SEQUENCE [LARGE SCALE GENOMIC DNA]</scope>
    <source>
        <strain evidence="2">KCTC 42280</strain>
    </source>
</reference>
<dbReference type="Gene3D" id="3.40.50.720">
    <property type="entry name" value="NAD(P)-binding Rossmann-like Domain"/>
    <property type="match status" value="1"/>
</dbReference>
<keyword evidence="2" id="KW-1185">Reference proteome</keyword>
<dbReference type="EMBL" id="BMZR01000003">
    <property type="protein sequence ID" value="GHD33758.1"/>
    <property type="molecule type" value="Genomic_DNA"/>
</dbReference>
<dbReference type="Gene3D" id="3.30.1780.10">
    <property type="entry name" value="ornithine cyclodeaminase, domain 1"/>
    <property type="match status" value="1"/>
</dbReference>
<evidence type="ECO:0000313" key="1">
    <source>
        <dbReference type="EMBL" id="GHD33758.1"/>
    </source>
</evidence>
<proteinExistence type="predicted"/>
<dbReference type="InterPro" id="IPR023401">
    <property type="entry name" value="ODC_N"/>
</dbReference>
<dbReference type="Proteomes" id="UP000610203">
    <property type="component" value="Unassembled WGS sequence"/>
</dbReference>
<dbReference type="PANTHER" id="PTHR13812:SF19">
    <property type="entry name" value="KETIMINE REDUCTASE MU-CRYSTALLIN"/>
    <property type="match status" value="1"/>
</dbReference>
<dbReference type="InterPro" id="IPR036291">
    <property type="entry name" value="NAD(P)-bd_dom_sf"/>
</dbReference>
<accession>A0ABQ3GTC1</accession>
<gene>
    <name evidence="1" type="ORF">GCM10016272_18290</name>
</gene>
<organism evidence="1 2">
    <name type="scientific">Psychrobacter glaciei</name>
    <dbReference type="NCBI Taxonomy" id="619771"/>
    <lineage>
        <taxon>Bacteria</taxon>
        <taxon>Pseudomonadati</taxon>
        <taxon>Pseudomonadota</taxon>
        <taxon>Gammaproteobacteria</taxon>
        <taxon>Moraxellales</taxon>
        <taxon>Moraxellaceae</taxon>
        <taxon>Psychrobacter</taxon>
    </lineage>
</organism>
<sequence>MQLLNQAVVTEHLNMQAAIEAIESLLTQQAAHPNWVKAPERLVIETFSEDKNHSSGSHLSMPATIYDGDQEYTTVKLVTICPDNPSRNMPTTTAIVTVSNNDTGEILAIMDGIYITQVRTAALSGIATKYMAKSDCQSVAVVGCGGMAYEQLHAVMTVRPDIKKVYLWNRNNEGAEQFKTKFARDYAQWDVEIQVCKEIGEAIRDADIINVATRATEGLFGIEQIKSDAHINAVGAYQPSMKEISNDVVAGSNMVVVDDLAGSRHEAGDLIQAHDASDCAWTWDDLSGDLQALVTGELKEDTTKSKKGITLFKSVGAASFDAAVALYIAKQAVQKNIGSLVNW</sequence>
<dbReference type="InterPro" id="IPR003462">
    <property type="entry name" value="ODC_Mu_crystall"/>
</dbReference>
<dbReference type="PIRSF" id="PIRSF001439">
    <property type="entry name" value="CryM"/>
    <property type="match status" value="1"/>
</dbReference>
<dbReference type="SUPFAM" id="SSF51735">
    <property type="entry name" value="NAD(P)-binding Rossmann-fold domains"/>
    <property type="match status" value="1"/>
</dbReference>
<dbReference type="RefSeq" id="WP_189584900.1">
    <property type="nucleotide sequence ID" value="NZ_BMZR01000003.1"/>
</dbReference>